<gene>
    <name evidence="2" type="ORF">GCM10022226_20770</name>
</gene>
<feature type="region of interest" description="Disordered" evidence="1">
    <location>
        <begin position="1"/>
        <end position="25"/>
    </location>
</feature>
<evidence type="ECO:0000313" key="2">
    <source>
        <dbReference type="EMBL" id="GAA3800990.1"/>
    </source>
</evidence>
<protein>
    <submittedName>
        <fullName evidence="2">Iron-containing redox enzyme family protein</fullName>
    </submittedName>
</protein>
<name>A0ABP7HXC3_9ACTN</name>
<comment type="caution">
    <text evidence="2">The sequence shown here is derived from an EMBL/GenBank/DDBJ whole genome shotgun (WGS) entry which is preliminary data.</text>
</comment>
<dbReference type="RefSeq" id="WP_344937189.1">
    <property type="nucleotide sequence ID" value="NZ_BAAAZR010000002.1"/>
</dbReference>
<dbReference type="EMBL" id="BAAAZR010000002">
    <property type="protein sequence ID" value="GAA3800990.1"/>
    <property type="molecule type" value="Genomic_DNA"/>
</dbReference>
<sequence length="349" mass="38649">MESVNVAEPEGSFGSGDSPTRLPRPRGPVSARLFELLARPPHELGEVSIPATGPPLWDEDLQIALYACYELHYQGFDGVDERWEWQPSLLRVRGLMERRFEDGLSAVVRRPDPVPADRLPRALGELAAAERYSPLAEHLRHEAGRGRFREFVVHRSIYHLKEADPHTWGIPRLRGHAKAALVEIQADEYGGGRAERMHAELFRATMRGLGLSDAYGAYLDRVPAITLAVNNTMSLFGLHRRLRGALLGHLAALEMTSSLPNANYGRGLRRIGGDANAARFYDEHVQADAVHEQIAGHDMCGSFVTAHPSLAGDVLYGAACCLALDRLFTTHVMKCWEHGVSSLREEEAV</sequence>
<dbReference type="InterPro" id="IPR016084">
    <property type="entry name" value="Haem_Oase-like_multi-hlx"/>
</dbReference>
<accession>A0ABP7HXC3</accession>
<dbReference type="Proteomes" id="UP001500888">
    <property type="component" value="Unassembled WGS sequence"/>
</dbReference>
<organism evidence="2 3">
    <name type="scientific">Sphaerisporangium flaviroseum</name>
    <dbReference type="NCBI Taxonomy" id="509199"/>
    <lineage>
        <taxon>Bacteria</taxon>
        <taxon>Bacillati</taxon>
        <taxon>Actinomycetota</taxon>
        <taxon>Actinomycetes</taxon>
        <taxon>Streptosporangiales</taxon>
        <taxon>Streptosporangiaceae</taxon>
        <taxon>Sphaerisporangium</taxon>
    </lineage>
</organism>
<proteinExistence type="predicted"/>
<dbReference type="Pfam" id="PF14518">
    <property type="entry name" value="Haem_oxygenas_2"/>
    <property type="match status" value="1"/>
</dbReference>
<keyword evidence="3" id="KW-1185">Reference proteome</keyword>
<evidence type="ECO:0000313" key="3">
    <source>
        <dbReference type="Proteomes" id="UP001500888"/>
    </source>
</evidence>
<dbReference type="SUPFAM" id="SSF48613">
    <property type="entry name" value="Heme oxygenase-like"/>
    <property type="match status" value="1"/>
</dbReference>
<dbReference type="Gene3D" id="1.20.910.10">
    <property type="entry name" value="Heme oxygenase-like"/>
    <property type="match status" value="1"/>
</dbReference>
<dbReference type="SMART" id="SM01236">
    <property type="entry name" value="Haem_oxygenase_2"/>
    <property type="match status" value="1"/>
</dbReference>
<evidence type="ECO:0000256" key="1">
    <source>
        <dbReference type="SAM" id="MobiDB-lite"/>
    </source>
</evidence>
<reference evidence="3" key="1">
    <citation type="journal article" date="2019" name="Int. J. Syst. Evol. Microbiol.">
        <title>The Global Catalogue of Microorganisms (GCM) 10K type strain sequencing project: providing services to taxonomists for standard genome sequencing and annotation.</title>
        <authorList>
            <consortium name="The Broad Institute Genomics Platform"/>
            <consortium name="The Broad Institute Genome Sequencing Center for Infectious Disease"/>
            <person name="Wu L."/>
            <person name="Ma J."/>
        </authorList>
    </citation>
    <scope>NUCLEOTIDE SEQUENCE [LARGE SCALE GENOMIC DNA]</scope>
    <source>
        <strain evidence="3">JCM 16908</strain>
    </source>
</reference>